<dbReference type="AlphaFoldDB" id="A0AAW2S3B5"/>
<sequence length="139" mass="14798">MTVALPGPTSTGRTFRLLQTTCAQLLIGRTMPVLCLLCENRSAVVGRAHPRPAAGAACARAGRPRCARARRQWSARGARARRQESASRVRTTTGSARRARPSAGVGHARLPAARTHVDRVSQARAPGRVRPATCMLPSA</sequence>
<organism evidence="2">
    <name type="scientific">Sesamum radiatum</name>
    <name type="common">Black benniseed</name>
    <dbReference type="NCBI Taxonomy" id="300843"/>
    <lineage>
        <taxon>Eukaryota</taxon>
        <taxon>Viridiplantae</taxon>
        <taxon>Streptophyta</taxon>
        <taxon>Embryophyta</taxon>
        <taxon>Tracheophyta</taxon>
        <taxon>Spermatophyta</taxon>
        <taxon>Magnoliopsida</taxon>
        <taxon>eudicotyledons</taxon>
        <taxon>Gunneridae</taxon>
        <taxon>Pentapetalae</taxon>
        <taxon>asterids</taxon>
        <taxon>lamiids</taxon>
        <taxon>Lamiales</taxon>
        <taxon>Pedaliaceae</taxon>
        <taxon>Sesamum</taxon>
    </lineage>
</organism>
<evidence type="ECO:0000313" key="2">
    <source>
        <dbReference type="EMBL" id="KAL0386221.1"/>
    </source>
</evidence>
<dbReference type="EMBL" id="JACGWJ010000012">
    <property type="protein sequence ID" value="KAL0386221.1"/>
    <property type="molecule type" value="Genomic_DNA"/>
</dbReference>
<gene>
    <name evidence="2" type="ORF">Sradi_3016400</name>
</gene>
<reference evidence="2" key="2">
    <citation type="journal article" date="2024" name="Plant">
        <title>Genomic evolution and insights into agronomic trait innovations of Sesamum species.</title>
        <authorList>
            <person name="Miao H."/>
            <person name="Wang L."/>
            <person name="Qu L."/>
            <person name="Liu H."/>
            <person name="Sun Y."/>
            <person name="Le M."/>
            <person name="Wang Q."/>
            <person name="Wei S."/>
            <person name="Zheng Y."/>
            <person name="Lin W."/>
            <person name="Duan Y."/>
            <person name="Cao H."/>
            <person name="Xiong S."/>
            <person name="Wang X."/>
            <person name="Wei L."/>
            <person name="Li C."/>
            <person name="Ma Q."/>
            <person name="Ju M."/>
            <person name="Zhao R."/>
            <person name="Li G."/>
            <person name="Mu C."/>
            <person name="Tian Q."/>
            <person name="Mei H."/>
            <person name="Zhang T."/>
            <person name="Gao T."/>
            <person name="Zhang H."/>
        </authorList>
    </citation>
    <scope>NUCLEOTIDE SEQUENCE</scope>
    <source>
        <strain evidence="2">G02</strain>
    </source>
</reference>
<comment type="caution">
    <text evidence="2">The sequence shown here is derived from an EMBL/GenBank/DDBJ whole genome shotgun (WGS) entry which is preliminary data.</text>
</comment>
<protein>
    <submittedName>
        <fullName evidence="2">Uncharacterized protein</fullName>
    </submittedName>
</protein>
<name>A0AAW2S3B5_SESRA</name>
<feature type="region of interest" description="Disordered" evidence="1">
    <location>
        <begin position="70"/>
        <end position="108"/>
    </location>
</feature>
<reference evidence="2" key="1">
    <citation type="submission" date="2020-06" db="EMBL/GenBank/DDBJ databases">
        <authorList>
            <person name="Li T."/>
            <person name="Hu X."/>
            <person name="Zhang T."/>
            <person name="Song X."/>
            <person name="Zhang H."/>
            <person name="Dai N."/>
            <person name="Sheng W."/>
            <person name="Hou X."/>
            <person name="Wei L."/>
        </authorList>
    </citation>
    <scope>NUCLEOTIDE SEQUENCE</scope>
    <source>
        <strain evidence="2">G02</strain>
        <tissue evidence="2">Leaf</tissue>
    </source>
</reference>
<accession>A0AAW2S3B5</accession>
<proteinExistence type="predicted"/>
<evidence type="ECO:0000256" key="1">
    <source>
        <dbReference type="SAM" id="MobiDB-lite"/>
    </source>
</evidence>